<evidence type="ECO:0000313" key="3">
    <source>
        <dbReference type="EMBL" id="KAJ3428848.1"/>
    </source>
</evidence>
<protein>
    <submittedName>
        <fullName evidence="3">Dynein light chain roadblock</fullName>
    </submittedName>
</protein>
<dbReference type="Gene3D" id="3.30.450.30">
    <property type="entry name" value="Dynein light chain 2a, cytoplasmic"/>
    <property type="match status" value="1"/>
</dbReference>
<comment type="similarity">
    <text evidence="1">Belongs to the GAMAD family.</text>
</comment>
<organism evidence="3 4">
    <name type="scientific">Anaeramoeba flamelloides</name>
    <dbReference type="NCBI Taxonomy" id="1746091"/>
    <lineage>
        <taxon>Eukaryota</taxon>
        <taxon>Metamonada</taxon>
        <taxon>Anaeramoebidae</taxon>
        <taxon>Anaeramoeba</taxon>
    </lineage>
</organism>
<reference evidence="3" key="1">
    <citation type="submission" date="2022-08" db="EMBL/GenBank/DDBJ databases">
        <title>Novel sulphate-reducing endosymbionts in the free-living metamonad Anaeramoeba.</title>
        <authorList>
            <person name="Jerlstrom-Hultqvist J."/>
            <person name="Cepicka I."/>
            <person name="Gallot-Lavallee L."/>
            <person name="Salas-Leiva D."/>
            <person name="Curtis B.A."/>
            <person name="Zahonova K."/>
            <person name="Pipaliya S."/>
            <person name="Dacks J."/>
            <person name="Roger A.J."/>
        </authorList>
    </citation>
    <scope>NUCLEOTIDE SEQUENCE</scope>
    <source>
        <strain evidence="3">Busselton2</strain>
    </source>
</reference>
<dbReference type="EMBL" id="JANTQA010000057">
    <property type="protein sequence ID" value="KAJ3428848.1"/>
    <property type="molecule type" value="Genomic_DNA"/>
</dbReference>
<dbReference type="PANTHER" id="PTHR10779">
    <property type="entry name" value="DYNEIN LIGHT CHAIN ROADBLOCK"/>
    <property type="match status" value="1"/>
</dbReference>
<dbReference type="SUPFAM" id="SSF103196">
    <property type="entry name" value="Roadblock/LC7 domain"/>
    <property type="match status" value="1"/>
</dbReference>
<evidence type="ECO:0000259" key="2">
    <source>
        <dbReference type="SMART" id="SM00960"/>
    </source>
</evidence>
<accession>A0AAV7YGF3</accession>
<dbReference type="InterPro" id="IPR004942">
    <property type="entry name" value="Roadblock/LAMTOR2_dom"/>
</dbReference>
<gene>
    <name evidence="3" type="ORF">M0812_24183</name>
</gene>
<feature type="domain" description="Roadblock/LAMTOR2" evidence="2">
    <location>
        <begin position="19"/>
        <end position="108"/>
    </location>
</feature>
<evidence type="ECO:0000313" key="4">
    <source>
        <dbReference type="Proteomes" id="UP001146793"/>
    </source>
</evidence>
<dbReference type="AlphaFoldDB" id="A0AAV7YGF3"/>
<proteinExistence type="inferred from homology"/>
<sequence length="118" mass="13578">MTTNTLEIENQNQEGLKEIEDIIKRVKIQPGFIGLVAITKIGQVIRTTFEEPKEAEKYALYLSNFLKQASTVVDFLKEGDEVSFLRMKTKREEILIIPGDKHSLIVVSNPNRRKEVKF</sequence>
<dbReference type="Pfam" id="PF03259">
    <property type="entry name" value="Robl_LC7"/>
    <property type="match status" value="1"/>
</dbReference>
<evidence type="ECO:0000256" key="1">
    <source>
        <dbReference type="ARBA" id="ARBA00007191"/>
    </source>
</evidence>
<comment type="caution">
    <text evidence="3">The sequence shown here is derived from an EMBL/GenBank/DDBJ whole genome shotgun (WGS) entry which is preliminary data.</text>
</comment>
<name>A0AAV7YGF3_9EUKA</name>
<dbReference type="Proteomes" id="UP001146793">
    <property type="component" value="Unassembled WGS sequence"/>
</dbReference>
<dbReference type="SMART" id="SM00960">
    <property type="entry name" value="Robl_LC7"/>
    <property type="match status" value="1"/>
</dbReference>